<reference evidence="2 3" key="1">
    <citation type="submission" date="2020-07" db="EMBL/GenBank/DDBJ databases">
        <title>Sequencing the genomes of 1000 actinobacteria strains.</title>
        <authorList>
            <person name="Klenk H.-P."/>
        </authorList>
    </citation>
    <scope>NUCLEOTIDE SEQUENCE [LARGE SCALE GENOMIC DNA]</scope>
    <source>
        <strain evidence="2 3">DSM 40398</strain>
    </source>
</reference>
<evidence type="ECO:0000256" key="1">
    <source>
        <dbReference type="SAM" id="Phobius"/>
    </source>
</evidence>
<proteinExistence type="predicted"/>
<dbReference type="RefSeq" id="WP_179844240.1">
    <property type="nucleotide sequence ID" value="NZ_JACCBA010000001.1"/>
</dbReference>
<dbReference type="EMBL" id="JACCBA010000001">
    <property type="protein sequence ID" value="NYD47109.1"/>
    <property type="molecule type" value="Genomic_DNA"/>
</dbReference>
<keyword evidence="1" id="KW-0812">Transmembrane</keyword>
<feature type="transmembrane region" description="Helical" evidence="1">
    <location>
        <begin position="95"/>
        <end position="116"/>
    </location>
</feature>
<comment type="caution">
    <text evidence="2">The sequence shown here is derived from an EMBL/GenBank/DDBJ whole genome shotgun (WGS) entry which is preliminary data.</text>
</comment>
<sequence length="120" mass="12934">MAGTQTEPGGDHRAPRARRIPAAAAARRRAVGLLAAAVSIVTTLVVTILAVHIVFVAFEANTANDLVRWFGDRATDLCWQFKDVFQPDNPKVEVAVNYGLAALVYLVVGRILVGLVRRLG</sequence>
<feature type="transmembrane region" description="Helical" evidence="1">
    <location>
        <begin position="33"/>
        <end position="58"/>
    </location>
</feature>
<dbReference type="AlphaFoldDB" id="A0A7Y9JH95"/>
<accession>A0A7Y9JH95</accession>
<organism evidence="2 3">
    <name type="scientific">Actinomadura luteofluorescens</name>
    <dbReference type="NCBI Taxonomy" id="46163"/>
    <lineage>
        <taxon>Bacteria</taxon>
        <taxon>Bacillati</taxon>
        <taxon>Actinomycetota</taxon>
        <taxon>Actinomycetes</taxon>
        <taxon>Streptosporangiales</taxon>
        <taxon>Thermomonosporaceae</taxon>
        <taxon>Actinomadura</taxon>
    </lineage>
</organism>
<keyword evidence="3" id="KW-1185">Reference proteome</keyword>
<keyword evidence="1" id="KW-1133">Transmembrane helix</keyword>
<keyword evidence="1" id="KW-0472">Membrane</keyword>
<evidence type="ECO:0000313" key="3">
    <source>
        <dbReference type="Proteomes" id="UP000529783"/>
    </source>
</evidence>
<evidence type="ECO:0000313" key="2">
    <source>
        <dbReference type="EMBL" id="NYD47109.1"/>
    </source>
</evidence>
<name>A0A7Y9JH95_9ACTN</name>
<dbReference type="Proteomes" id="UP000529783">
    <property type="component" value="Unassembled WGS sequence"/>
</dbReference>
<gene>
    <name evidence="2" type="ORF">BJY14_003092</name>
</gene>
<protein>
    <submittedName>
        <fullName evidence="2">Uncharacterized protein</fullName>
    </submittedName>
</protein>